<feature type="transmembrane region" description="Helical" evidence="1">
    <location>
        <begin position="79"/>
        <end position="102"/>
    </location>
</feature>
<dbReference type="RefSeq" id="WP_377917179.1">
    <property type="nucleotide sequence ID" value="NZ_JBHSKS010000017.1"/>
</dbReference>
<keyword evidence="1" id="KW-0472">Membrane</keyword>
<reference evidence="3" key="1">
    <citation type="journal article" date="2019" name="Int. J. Syst. Evol. Microbiol.">
        <title>The Global Catalogue of Microorganisms (GCM) 10K type strain sequencing project: providing services to taxonomists for standard genome sequencing and annotation.</title>
        <authorList>
            <consortium name="The Broad Institute Genomics Platform"/>
            <consortium name="The Broad Institute Genome Sequencing Center for Infectious Disease"/>
            <person name="Wu L."/>
            <person name="Ma J."/>
        </authorList>
    </citation>
    <scope>NUCLEOTIDE SEQUENCE [LARGE SCALE GENOMIC DNA]</scope>
    <source>
        <strain evidence="3">CGMCC 1.7030</strain>
    </source>
</reference>
<evidence type="ECO:0000313" key="3">
    <source>
        <dbReference type="Proteomes" id="UP001596163"/>
    </source>
</evidence>
<name>A0ABW0C071_9BACT</name>
<evidence type="ECO:0000313" key="2">
    <source>
        <dbReference type="EMBL" id="MFC5193333.1"/>
    </source>
</evidence>
<dbReference type="EMBL" id="JBHSKS010000017">
    <property type="protein sequence ID" value="MFC5193333.1"/>
    <property type="molecule type" value="Genomic_DNA"/>
</dbReference>
<accession>A0ABW0C071</accession>
<comment type="caution">
    <text evidence="2">The sequence shown here is derived from an EMBL/GenBank/DDBJ whole genome shotgun (WGS) entry which is preliminary data.</text>
</comment>
<protein>
    <submittedName>
        <fullName evidence="2">Uncharacterized protein</fullName>
    </submittedName>
</protein>
<keyword evidence="1" id="KW-0812">Transmembrane</keyword>
<dbReference type="Proteomes" id="UP001596163">
    <property type="component" value="Unassembled WGS sequence"/>
</dbReference>
<feature type="transmembrane region" description="Helical" evidence="1">
    <location>
        <begin position="12"/>
        <end position="32"/>
    </location>
</feature>
<sequence length="150" mass="17121">MKKVDFYQSRKKLLTHWIVASLVIFVTYFVVARMGRFGPSEGEVWSWLFQFILPPLSLMIGVLIVTVTQPPATQEIDAFFFRLALGMSYFFLALIFLSAFLVPFMHLQSNANLIVTEQIPLIKSFKSYDSILIPVQGLSTLTLGLFFSKK</sequence>
<keyword evidence="3" id="KW-1185">Reference proteome</keyword>
<feature type="transmembrane region" description="Helical" evidence="1">
    <location>
        <begin position="131"/>
        <end position="148"/>
    </location>
</feature>
<evidence type="ECO:0000256" key="1">
    <source>
        <dbReference type="SAM" id="Phobius"/>
    </source>
</evidence>
<organism evidence="2 3">
    <name type="scientific">Algoriphagus aquatilis</name>
    <dbReference type="NCBI Taxonomy" id="490186"/>
    <lineage>
        <taxon>Bacteria</taxon>
        <taxon>Pseudomonadati</taxon>
        <taxon>Bacteroidota</taxon>
        <taxon>Cytophagia</taxon>
        <taxon>Cytophagales</taxon>
        <taxon>Cyclobacteriaceae</taxon>
        <taxon>Algoriphagus</taxon>
    </lineage>
</organism>
<feature type="transmembrane region" description="Helical" evidence="1">
    <location>
        <begin position="44"/>
        <end position="67"/>
    </location>
</feature>
<keyword evidence="1" id="KW-1133">Transmembrane helix</keyword>
<proteinExistence type="predicted"/>
<gene>
    <name evidence="2" type="ORF">ACFPIK_16290</name>
</gene>